<evidence type="ECO:0000259" key="7">
    <source>
        <dbReference type="PROSITE" id="PS50072"/>
    </source>
</evidence>
<keyword evidence="5" id="KW-1133">Transmembrane helix</keyword>
<evidence type="ECO:0000256" key="1">
    <source>
        <dbReference type="ARBA" id="ARBA00000971"/>
    </source>
</evidence>
<feature type="domain" description="PPIase cyclophilin-type" evidence="7">
    <location>
        <begin position="37"/>
        <end position="197"/>
    </location>
</feature>
<feature type="transmembrane region" description="Helical" evidence="5">
    <location>
        <begin position="263"/>
        <end position="280"/>
    </location>
</feature>
<keyword evidence="5" id="KW-0812">Transmembrane</keyword>
<keyword evidence="3" id="KW-0697">Rotamase</keyword>
<dbReference type="PROSITE" id="PS50072">
    <property type="entry name" value="CSA_PPIASE_2"/>
    <property type="match status" value="1"/>
</dbReference>
<dbReference type="AlphaFoldDB" id="A0AA39KA36"/>
<keyword evidence="5" id="KW-0472">Membrane</keyword>
<dbReference type="EC" id="5.2.1.8" evidence="2"/>
<dbReference type="PROSITE" id="PS00170">
    <property type="entry name" value="CSA_PPIASE_1"/>
    <property type="match status" value="1"/>
</dbReference>
<dbReference type="FunFam" id="2.40.100.10:FF:000001">
    <property type="entry name" value="Peptidyl-prolyl cis-trans isomerase"/>
    <property type="match status" value="1"/>
</dbReference>
<dbReference type="PANTHER" id="PTHR11071:SF561">
    <property type="entry name" value="PEPTIDYL-PROLYL CIS-TRANS ISOMERASE D-RELATED"/>
    <property type="match status" value="1"/>
</dbReference>
<keyword evidence="9" id="KW-1185">Reference proteome</keyword>
<dbReference type="GO" id="GO:0005783">
    <property type="term" value="C:endoplasmic reticulum"/>
    <property type="evidence" value="ECO:0007669"/>
    <property type="project" value="TreeGrafter"/>
</dbReference>
<evidence type="ECO:0000313" key="8">
    <source>
        <dbReference type="EMBL" id="KAK0454963.1"/>
    </source>
</evidence>
<evidence type="ECO:0000256" key="2">
    <source>
        <dbReference type="ARBA" id="ARBA00013194"/>
    </source>
</evidence>
<dbReference type="GO" id="GO:0003755">
    <property type="term" value="F:peptidyl-prolyl cis-trans isomerase activity"/>
    <property type="evidence" value="ECO:0007669"/>
    <property type="project" value="UniProtKB-KW"/>
</dbReference>
<dbReference type="SUPFAM" id="SSF50891">
    <property type="entry name" value="Cyclophilin-like"/>
    <property type="match status" value="1"/>
</dbReference>
<dbReference type="GO" id="GO:0000324">
    <property type="term" value="C:fungal-type vacuole"/>
    <property type="evidence" value="ECO:0007669"/>
    <property type="project" value="TreeGrafter"/>
</dbReference>
<organism evidence="8 9">
    <name type="scientific">Armillaria borealis</name>
    <dbReference type="NCBI Taxonomy" id="47425"/>
    <lineage>
        <taxon>Eukaryota</taxon>
        <taxon>Fungi</taxon>
        <taxon>Dikarya</taxon>
        <taxon>Basidiomycota</taxon>
        <taxon>Agaricomycotina</taxon>
        <taxon>Agaricomycetes</taxon>
        <taxon>Agaricomycetidae</taxon>
        <taxon>Agaricales</taxon>
        <taxon>Marasmiineae</taxon>
        <taxon>Physalacriaceae</taxon>
        <taxon>Armillaria</taxon>
    </lineage>
</organism>
<dbReference type="Proteomes" id="UP001175226">
    <property type="component" value="Unassembled WGS sequence"/>
</dbReference>
<evidence type="ECO:0000313" key="9">
    <source>
        <dbReference type="Proteomes" id="UP001175226"/>
    </source>
</evidence>
<name>A0AA39KA36_9AGAR</name>
<feature type="signal peptide" evidence="6">
    <location>
        <begin position="1"/>
        <end position="26"/>
    </location>
</feature>
<dbReference type="InterPro" id="IPR029000">
    <property type="entry name" value="Cyclophilin-like_dom_sf"/>
</dbReference>
<dbReference type="PANTHER" id="PTHR11071">
    <property type="entry name" value="PEPTIDYL-PROLYL CIS-TRANS ISOMERASE"/>
    <property type="match status" value="1"/>
</dbReference>
<accession>A0AA39KA36</accession>
<gene>
    <name evidence="8" type="ORF">EV421DRAFT_1944094</name>
</gene>
<evidence type="ECO:0000256" key="4">
    <source>
        <dbReference type="ARBA" id="ARBA00023235"/>
    </source>
</evidence>
<dbReference type="InterPro" id="IPR020892">
    <property type="entry name" value="Cyclophilin-type_PPIase_CS"/>
</dbReference>
<protein>
    <recommendedName>
        <fullName evidence="2">peptidylprolyl isomerase</fullName>
        <ecNumber evidence="2">5.2.1.8</ecNumber>
    </recommendedName>
</protein>
<dbReference type="EMBL" id="JAUEPT010000002">
    <property type="protein sequence ID" value="KAK0454963.1"/>
    <property type="molecule type" value="Genomic_DNA"/>
</dbReference>
<dbReference type="GO" id="GO:0016018">
    <property type="term" value="F:cyclosporin A binding"/>
    <property type="evidence" value="ECO:0007669"/>
    <property type="project" value="TreeGrafter"/>
</dbReference>
<evidence type="ECO:0000256" key="3">
    <source>
        <dbReference type="ARBA" id="ARBA00023110"/>
    </source>
</evidence>
<dbReference type="GO" id="GO:0006457">
    <property type="term" value="P:protein folding"/>
    <property type="evidence" value="ECO:0007669"/>
    <property type="project" value="InterPro"/>
</dbReference>
<dbReference type="PRINTS" id="PR00153">
    <property type="entry name" value="CSAPPISMRASE"/>
</dbReference>
<proteinExistence type="predicted"/>
<feature type="chain" id="PRO_5041362755" description="peptidylprolyl isomerase" evidence="6">
    <location>
        <begin position="27"/>
        <end position="308"/>
    </location>
</feature>
<dbReference type="Gene3D" id="2.40.100.10">
    <property type="entry name" value="Cyclophilin-like"/>
    <property type="match status" value="1"/>
</dbReference>
<keyword evidence="4 8" id="KW-0413">Isomerase</keyword>
<keyword evidence="6" id="KW-0732">Signal</keyword>
<sequence>MIFRRLSLVLLFFTVAALFCTHSADAAKGPKITHKVYFDIKHGDEDLGRVVISLYGGTVPKTVENFRALATGKDKDGKELGFGYKGSKFHRVIKDFMIQGGDFTKGDGTGGKSIYGDRFADENFKLRHTGPGTLSMANAGKDTNGEFICTVVTSWLDGKHVVFGKVIDGMDIIHQIENVAKSRDKPTVDVVIADSGELEVEAVTDEEGNQESPVSQPTTDAAADNHLITGIPMTSATTPMATESVDASIPPEAEVTSTTLRDVIFGLLLVGVAGALLAWMRTFQWLHRVISGKERGLYRKVGDDDIEK</sequence>
<dbReference type="Pfam" id="PF00160">
    <property type="entry name" value="Pro_isomerase"/>
    <property type="match status" value="1"/>
</dbReference>
<comment type="caution">
    <text evidence="8">The sequence shown here is derived from an EMBL/GenBank/DDBJ whole genome shotgun (WGS) entry which is preliminary data.</text>
</comment>
<comment type="catalytic activity">
    <reaction evidence="1">
        <text>[protein]-peptidylproline (omega=180) = [protein]-peptidylproline (omega=0)</text>
        <dbReference type="Rhea" id="RHEA:16237"/>
        <dbReference type="Rhea" id="RHEA-COMP:10747"/>
        <dbReference type="Rhea" id="RHEA-COMP:10748"/>
        <dbReference type="ChEBI" id="CHEBI:83833"/>
        <dbReference type="ChEBI" id="CHEBI:83834"/>
        <dbReference type="EC" id="5.2.1.8"/>
    </reaction>
</comment>
<dbReference type="InterPro" id="IPR002130">
    <property type="entry name" value="Cyclophilin-type_PPIase_dom"/>
</dbReference>
<evidence type="ECO:0000256" key="6">
    <source>
        <dbReference type="SAM" id="SignalP"/>
    </source>
</evidence>
<reference evidence="8" key="1">
    <citation type="submission" date="2023-06" db="EMBL/GenBank/DDBJ databases">
        <authorList>
            <consortium name="Lawrence Berkeley National Laboratory"/>
            <person name="Ahrendt S."/>
            <person name="Sahu N."/>
            <person name="Indic B."/>
            <person name="Wong-Bajracharya J."/>
            <person name="Merenyi Z."/>
            <person name="Ke H.-M."/>
            <person name="Monk M."/>
            <person name="Kocsube S."/>
            <person name="Drula E."/>
            <person name="Lipzen A."/>
            <person name="Balint B."/>
            <person name="Henrissat B."/>
            <person name="Andreopoulos B."/>
            <person name="Martin F.M."/>
            <person name="Harder C.B."/>
            <person name="Rigling D."/>
            <person name="Ford K.L."/>
            <person name="Foster G.D."/>
            <person name="Pangilinan J."/>
            <person name="Papanicolaou A."/>
            <person name="Barry K."/>
            <person name="LaButti K."/>
            <person name="Viragh M."/>
            <person name="Koriabine M."/>
            <person name="Yan M."/>
            <person name="Riley R."/>
            <person name="Champramary S."/>
            <person name="Plett K.L."/>
            <person name="Tsai I.J."/>
            <person name="Slot J."/>
            <person name="Sipos G."/>
            <person name="Plett J."/>
            <person name="Nagy L.G."/>
            <person name="Grigoriev I.V."/>
        </authorList>
    </citation>
    <scope>NUCLEOTIDE SEQUENCE</scope>
    <source>
        <strain evidence="8">FPL87.14</strain>
    </source>
</reference>
<evidence type="ECO:0000256" key="5">
    <source>
        <dbReference type="SAM" id="Phobius"/>
    </source>
</evidence>